<protein>
    <submittedName>
        <fullName evidence="1">Uncharacterized protein</fullName>
    </submittedName>
</protein>
<dbReference type="EMBL" id="JAMSHJ010000002">
    <property type="protein sequence ID" value="KAI5436079.1"/>
    <property type="molecule type" value="Genomic_DNA"/>
</dbReference>
<sequence>MVGPPFLLPELEEIIESSNTLSSPLSGVALETTLVQLKTTSMVDWSQEESSSHLFFDCSFVFLRARNVSTFEDKKVHWKSCITIISAQAKFMGNITTKPSDSSISNFTFLKMFDISIHPCKPLLTKEDFWSPLPLGWIKCNIDGLPRGSPTLSSCGGIFRDDKACHVGSFCAFIDISMVESAELTTSLFSIEKAREFNWRKVWKLIVCLLLKPSPILTLFLGKSSLVSLIVCRTLSPLIS</sequence>
<dbReference type="AlphaFoldDB" id="A0A9D4YBC8"/>
<dbReference type="Proteomes" id="UP001058974">
    <property type="component" value="Chromosome 2"/>
</dbReference>
<evidence type="ECO:0000313" key="1">
    <source>
        <dbReference type="EMBL" id="KAI5436079.1"/>
    </source>
</evidence>
<comment type="caution">
    <text evidence="1">The sequence shown here is derived from an EMBL/GenBank/DDBJ whole genome shotgun (WGS) entry which is preliminary data.</text>
</comment>
<reference evidence="1 2" key="1">
    <citation type="journal article" date="2022" name="Nat. Genet.">
        <title>Improved pea reference genome and pan-genome highlight genomic features and evolutionary characteristics.</title>
        <authorList>
            <person name="Yang T."/>
            <person name="Liu R."/>
            <person name="Luo Y."/>
            <person name="Hu S."/>
            <person name="Wang D."/>
            <person name="Wang C."/>
            <person name="Pandey M.K."/>
            <person name="Ge S."/>
            <person name="Xu Q."/>
            <person name="Li N."/>
            <person name="Li G."/>
            <person name="Huang Y."/>
            <person name="Saxena R.K."/>
            <person name="Ji Y."/>
            <person name="Li M."/>
            <person name="Yan X."/>
            <person name="He Y."/>
            <person name="Liu Y."/>
            <person name="Wang X."/>
            <person name="Xiang C."/>
            <person name="Varshney R.K."/>
            <person name="Ding H."/>
            <person name="Gao S."/>
            <person name="Zong X."/>
        </authorList>
    </citation>
    <scope>NUCLEOTIDE SEQUENCE [LARGE SCALE GENOMIC DNA]</scope>
    <source>
        <strain evidence="1 2">cv. Zhongwan 6</strain>
    </source>
</reference>
<name>A0A9D4YBC8_PEA</name>
<keyword evidence="2" id="KW-1185">Reference proteome</keyword>
<gene>
    <name evidence="1" type="ORF">KIW84_022503</name>
</gene>
<organism evidence="1 2">
    <name type="scientific">Pisum sativum</name>
    <name type="common">Garden pea</name>
    <name type="synonym">Lathyrus oleraceus</name>
    <dbReference type="NCBI Taxonomy" id="3888"/>
    <lineage>
        <taxon>Eukaryota</taxon>
        <taxon>Viridiplantae</taxon>
        <taxon>Streptophyta</taxon>
        <taxon>Embryophyta</taxon>
        <taxon>Tracheophyta</taxon>
        <taxon>Spermatophyta</taxon>
        <taxon>Magnoliopsida</taxon>
        <taxon>eudicotyledons</taxon>
        <taxon>Gunneridae</taxon>
        <taxon>Pentapetalae</taxon>
        <taxon>rosids</taxon>
        <taxon>fabids</taxon>
        <taxon>Fabales</taxon>
        <taxon>Fabaceae</taxon>
        <taxon>Papilionoideae</taxon>
        <taxon>50 kb inversion clade</taxon>
        <taxon>NPAAA clade</taxon>
        <taxon>Hologalegina</taxon>
        <taxon>IRL clade</taxon>
        <taxon>Fabeae</taxon>
        <taxon>Lathyrus</taxon>
    </lineage>
</organism>
<evidence type="ECO:0000313" key="2">
    <source>
        <dbReference type="Proteomes" id="UP001058974"/>
    </source>
</evidence>
<dbReference type="PANTHER" id="PTHR47723">
    <property type="entry name" value="OS05G0353850 PROTEIN"/>
    <property type="match status" value="1"/>
</dbReference>
<dbReference type="PANTHER" id="PTHR47723:SF23">
    <property type="entry name" value="REVERSE TRANSCRIPTASE-LIKE PROTEIN"/>
    <property type="match status" value="1"/>
</dbReference>
<accession>A0A9D4YBC8</accession>
<proteinExistence type="predicted"/>
<dbReference type="InterPro" id="IPR053151">
    <property type="entry name" value="RNase_H-like"/>
</dbReference>
<dbReference type="Gramene" id="Psat02G0250300-T1">
    <property type="protein sequence ID" value="KAI5436079.1"/>
    <property type="gene ID" value="KIW84_022503"/>
</dbReference>